<keyword evidence="4 6" id="KW-0689">Ribosomal protein</keyword>
<keyword evidence="3 6" id="KW-0694">RNA-binding</keyword>
<dbReference type="Pfam" id="PF01479">
    <property type="entry name" value="S4"/>
    <property type="match status" value="1"/>
</dbReference>
<keyword evidence="5 6" id="KW-0687">Ribonucleoprotein</keyword>
<dbReference type="GO" id="GO:0006412">
    <property type="term" value="P:translation"/>
    <property type="evidence" value="ECO:0007669"/>
    <property type="project" value="UniProtKB-UniRule"/>
</dbReference>
<dbReference type="InterPro" id="IPR022802">
    <property type="entry name" value="Ribosomal_uS4_arc"/>
</dbReference>
<comment type="function">
    <text evidence="6">With S5 and S12 plays an important role in translational accuracy.</text>
</comment>
<dbReference type="EMBL" id="CP064981">
    <property type="protein sequence ID" value="QQR92982.1"/>
    <property type="molecule type" value="Genomic_DNA"/>
</dbReference>
<dbReference type="SUPFAM" id="SSF55174">
    <property type="entry name" value="Alpha-L RNA-binding motif"/>
    <property type="match status" value="1"/>
</dbReference>
<dbReference type="Gene3D" id="3.10.290.10">
    <property type="entry name" value="RNA-binding S4 domain"/>
    <property type="match status" value="1"/>
</dbReference>
<evidence type="ECO:0000256" key="3">
    <source>
        <dbReference type="ARBA" id="ARBA00022884"/>
    </source>
</evidence>
<evidence type="ECO:0000256" key="7">
    <source>
        <dbReference type="SAM" id="MobiDB-lite"/>
    </source>
</evidence>
<evidence type="ECO:0000256" key="6">
    <source>
        <dbReference type="HAMAP-Rule" id="MF_01306"/>
    </source>
</evidence>
<evidence type="ECO:0000256" key="1">
    <source>
        <dbReference type="ARBA" id="ARBA00007465"/>
    </source>
</evidence>
<dbReference type="GO" id="GO:0042274">
    <property type="term" value="P:ribosomal small subunit biogenesis"/>
    <property type="evidence" value="ECO:0007669"/>
    <property type="project" value="TreeGrafter"/>
</dbReference>
<dbReference type="InterPro" id="IPR002942">
    <property type="entry name" value="S4_RNA-bd"/>
</dbReference>
<feature type="domain" description="Small ribosomal subunit protein uS4 N-terminal" evidence="9">
    <location>
        <begin position="5"/>
        <end position="102"/>
    </location>
</feature>
<dbReference type="GO" id="GO:0003735">
    <property type="term" value="F:structural constituent of ribosome"/>
    <property type="evidence" value="ECO:0007669"/>
    <property type="project" value="InterPro"/>
</dbReference>
<dbReference type="NCBIfam" id="TIGR01018">
    <property type="entry name" value="uS4_arch"/>
    <property type="match status" value="1"/>
</dbReference>
<dbReference type="InterPro" id="IPR022801">
    <property type="entry name" value="Ribosomal_uS4"/>
</dbReference>
<dbReference type="GO" id="GO:0019843">
    <property type="term" value="F:rRNA binding"/>
    <property type="evidence" value="ECO:0007669"/>
    <property type="project" value="UniProtKB-UniRule"/>
</dbReference>
<feature type="compositionally biased region" description="Basic and acidic residues" evidence="7">
    <location>
        <begin position="165"/>
        <end position="196"/>
    </location>
</feature>
<feature type="domain" description="RNA-binding S4" evidence="8">
    <location>
        <begin position="103"/>
        <end position="165"/>
    </location>
</feature>
<dbReference type="NCBIfam" id="NF003139">
    <property type="entry name" value="PRK04051.1"/>
    <property type="match status" value="1"/>
</dbReference>
<dbReference type="GO" id="GO:0015935">
    <property type="term" value="C:small ribosomal subunit"/>
    <property type="evidence" value="ECO:0007669"/>
    <property type="project" value="InterPro"/>
</dbReference>
<comment type="subunit">
    <text evidence="6">Part of the 30S ribosomal subunit. Contacts protein S5. The interaction surface between S4 and S5 is involved in control of translational fidelity.</text>
</comment>
<proteinExistence type="inferred from homology"/>
<dbReference type="SMART" id="SM01390">
    <property type="entry name" value="Ribosomal_S4"/>
    <property type="match status" value="1"/>
</dbReference>
<dbReference type="PROSITE" id="PS50889">
    <property type="entry name" value="S4"/>
    <property type="match status" value="1"/>
</dbReference>
<dbReference type="InterPro" id="IPR001912">
    <property type="entry name" value="Ribosomal_uS4_N"/>
</dbReference>
<dbReference type="InterPro" id="IPR005710">
    <property type="entry name" value="Ribosomal_uS4_euk/arc"/>
</dbReference>
<evidence type="ECO:0000256" key="2">
    <source>
        <dbReference type="ARBA" id="ARBA00022730"/>
    </source>
</evidence>
<dbReference type="AlphaFoldDB" id="A0A7T9DKI3"/>
<dbReference type="HAMAP" id="MF_01306_A">
    <property type="entry name" value="Ribosomal_uS4_A"/>
    <property type="match status" value="1"/>
</dbReference>
<evidence type="ECO:0000256" key="4">
    <source>
        <dbReference type="ARBA" id="ARBA00022980"/>
    </source>
</evidence>
<keyword evidence="2 6" id="KW-0699">rRNA-binding</keyword>
<reference evidence="10" key="1">
    <citation type="submission" date="2020-11" db="EMBL/GenBank/DDBJ databases">
        <title>Connecting structure to function with the recovery of over 1000 high-quality activated sludge metagenome-assembled genomes encoding full-length rRNA genes using long-read sequencing.</title>
        <authorList>
            <person name="Singleton C.M."/>
            <person name="Petriglieri F."/>
            <person name="Kristensen J.M."/>
            <person name="Kirkegaard R.H."/>
            <person name="Michaelsen T.Y."/>
            <person name="Andersen M.H."/>
            <person name="Karst S.M."/>
            <person name="Dueholm M.S."/>
            <person name="Nielsen P.H."/>
            <person name="Albertsen M."/>
        </authorList>
    </citation>
    <scope>NUCLEOTIDE SEQUENCE</scope>
    <source>
        <strain evidence="10">Fred_18-Q3-R57-64_BAT3C.431</strain>
    </source>
</reference>
<evidence type="ECO:0000259" key="9">
    <source>
        <dbReference type="SMART" id="SM01390"/>
    </source>
</evidence>
<dbReference type="PANTHER" id="PTHR11831">
    <property type="entry name" value="30S 40S RIBOSOMAL PROTEIN"/>
    <property type="match status" value="1"/>
</dbReference>
<evidence type="ECO:0000313" key="10">
    <source>
        <dbReference type="EMBL" id="QQR92982.1"/>
    </source>
</evidence>
<gene>
    <name evidence="6" type="primary">rps4</name>
    <name evidence="10" type="ORF">IPJ89_01920</name>
</gene>
<comment type="function">
    <text evidence="6">One of the primary rRNA binding proteins, it binds directly to 16S rRNA where it nucleates assembly of the body of the 30S subunit.</text>
</comment>
<feature type="region of interest" description="Disordered" evidence="7">
    <location>
        <begin position="165"/>
        <end position="212"/>
    </location>
</feature>
<protein>
    <recommendedName>
        <fullName evidence="6">Small ribosomal subunit protein uS4</fullName>
    </recommendedName>
</protein>
<name>A0A7T9DKI3_9ARCH</name>
<dbReference type="InterPro" id="IPR036986">
    <property type="entry name" value="S4_RNA-bd_sf"/>
</dbReference>
<evidence type="ECO:0000256" key="5">
    <source>
        <dbReference type="ARBA" id="ARBA00023274"/>
    </source>
</evidence>
<dbReference type="Proteomes" id="UP000596004">
    <property type="component" value="Chromosome"/>
</dbReference>
<organism evidence="10">
    <name type="scientific">Candidatus Iainarchaeum sp</name>
    <dbReference type="NCBI Taxonomy" id="3101447"/>
    <lineage>
        <taxon>Archaea</taxon>
        <taxon>Candidatus Iainarchaeota</taxon>
        <taxon>Candidatus Iainarchaeia</taxon>
        <taxon>Candidatus Iainarchaeales</taxon>
        <taxon>Candidatus Iainarchaeaceae</taxon>
        <taxon>Candidatus Iainarchaeum</taxon>
    </lineage>
</organism>
<accession>A0A7T9DKI3</accession>
<comment type="similarity">
    <text evidence="1 6">Belongs to the universal ribosomal protein uS4 family.</text>
</comment>
<dbReference type="PANTHER" id="PTHR11831:SF5">
    <property type="entry name" value="40S RIBOSOMAL PROTEIN S9"/>
    <property type="match status" value="1"/>
</dbReference>
<sequence length="212" mass="24120">MGDPKHLKKRYGTPKKPWDGKLLETERKLLDNYGLKNKREVRRMDALLRKKRRMAKHVLALPLEKRAASEKELIDSLVNLGIMRGNPHLNDVLSLNIEAFLERRLETIVWRKHLANTIKQARQFITHGHIGINGKKVTVPSYLVSKADEKSIAYYGAPMVLQSPEMKKRDNAEVEKQMAEMRGEPEGHDSVQKGEENEPAVSPDAPAAMEGK</sequence>
<dbReference type="CDD" id="cd00165">
    <property type="entry name" value="S4"/>
    <property type="match status" value="1"/>
</dbReference>
<evidence type="ECO:0000259" key="8">
    <source>
        <dbReference type="SMART" id="SM00363"/>
    </source>
</evidence>
<dbReference type="SMART" id="SM00363">
    <property type="entry name" value="S4"/>
    <property type="match status" value="1"/>
</dbReference>